<comment type="caution">
    <text evidence="1">The sequence shown here is derived from an EMBL/GenBank/DDBJ whole genome shotgun (WGS) entry which is preliminary data.</text>
</comment>
<evidence type="ECO:0000313" key="1">
    <source>
        <dbReference type="EMBL" id="PIY71959.1"/>
    </source>
</evidence>
<accession>A0A2M7QI15</accession>
<organism evidence="1 2">
    <name type="scientific">Candidatus Roizmanbacteria bacterium CG_4_10_14_0_8_um_filter_33_9</name>
    <dbReference type="NCBI Taxonomy" id="1974826"/>
    <lineage>
        <taxon>Bacteria</taxon>
        <taxon>Candidatus Roizmaniibacteriota</taxon>
    </lineage>
</organism>
<proteinExistence type="predicted"/>
<dbReference type="EMBL" id="PFLI01000116">
    <property type="protein sequence ID" value="PIY71959.1"/>
    <property type="molecule type" value="Genomic_DNA"/>
</dbReference>
<evidence type="ECO:0000313" key="2">
    <source>
        <dbReference type="Proteomes" id="UP000229401"/>
    </source>
</evidence>
<protein>
    <submittedName>
        <fullName evidence="1">Uncharacterized protein</fullName>
    </submittedName>
</protein>
<dbReference type="AlphaFoldDB" id="A0A2M7QI15"/>
<dbReference type="Proteomes" id="UP000229401">
    <property type="component" value="Unassembled WGS sequence"/>
</dbReference>
<gene>
    <name evidence="1" type="ORF">COY87_03500</name>
</gene>
<sequence>MAHIDPPEAIKKYLFQPHWFLRDSAFSPDFYENYNNARFFLEKEMNISDFDGAILLTTTAVKNILEAFDSIYIPDFDEKVNKDNFYLKTQIYAEKGFFPGSIQKKGFLAALARQIFLNLENVSPALFLQNILRSLEEKQLVLYLENTDLQKRIDSLYWSGRIIESTCPAGIENCYTNFLFPFDANLGVNKANFFIFRTIETTVTFDSDGFIHTRFTINYKNESQTDVFPGGIYKNYFQILLPRNTILEQISLNNNPMKNYDTELKQFKKVGLYFELPSQKTTNITIEYRSLTKLIKGKAVYQLLIQKQIGSMNNDFSLHIVLPEHIYVTNQNFSPLVKRNEMLYNTDLSTDKIFFIELLKE</sequence>
<name>A0A2M7QI15_9BACT</name>
<reference evidence="2" key="1">
    <citation type="submission" date="2017-09" db="EMBL/GenBank/DDBJ databases">
        <title>Depth-based differentiation of microbial function through sediment-hosted aquifers and enrichment of novel symbionts in the deep terrestrial subsurface.</title>
        <authorList>
            <person name="Probst A.J."/>
            <person name="Ladd B."/>
            <person name="Jarett J.K."/>
            <person name="Geller-Mcgrath D.E."/>
            <person name="Sieber C.M.K."/>
            <person name="Emerson J.B."/>
            <person name="Anantharaman K."/>
            <person name="Thomas B.C."/>
            <person name="Malmstrom R."/>
            <person name="Stieglmeier M."/>
            <person name="Klingl A."/>
            <person name="Woyke T."/>
            <person name="Ryan C.M."/>
            <person name="Banfield J.F."/>
        </authorList>
    </citation>
    <scope>NUCLEOTIDE SEQUENCE [LARGE SCALE GENOMIC DNA]</scope>
</reference>